<dbReference type="Proteomes" id="UP000439903">
    <property type="component" value="Unassembled WGS sequence"/>
</dbReference>
<protein>
    <submittedName>
        <fullName evidence="1">Uncharacterized protein</fullName>
    </submittedName>
</protein>
<name>A0A8H4A048_GIGMA</name>
<comment type="caution">
    <text evidence="1">The sequence shown here is derived from an EMBL/GenBank/DDBJ whole genome shotgun (WGS) entry which is preliminary data.</text>
</comment>
<dbReference type="AlphaFoldDB" id="A0A8H4A048"/>
<gene>
    <name evidence="1" type="ORF">F8M41_011605</name>
</gene>
<evidence type="ECO:0000313" key="1">
    <source>
        <dbReference type="EMBL" id="KAF0384484.1"/>
    </source>
</evidence>
<evidence type="ECO:0000313" key="2">
    <source>
        <dbReference type="Proteomes" id="UP000439903"/>
    </source>
</evidence>
<dbReference type="OrthoDB" id="2429039at2759"/>
<dbReference type="EMBL" id="WTPW01002379">
    <property type="protein sequence ID" value="KAF0384484.1"/>
    <property type="molecule type" value="Genomic_DNA"/>
</dbReference>
<keyword evidence="2" id="KW-1185">Reference proteome</keyword>
<reference evidence="1 2" key="1">
    <citation type="journal article" date="2019" name="Environ. Microbiol.">
        <title>At the nexus of three kingdoms: the genome of the mycorrhizal fungus Gigaspora margarita provides insights into plant, endobacterial and fungal interactions.</title>
        <authorList>
            <person name="Venice F."/>
            <person name="Ghignone S."/>
            <person name="Salvioli di Fossalunga A."/>
            <person name="Amselem J."/>
            <person name="Novero M."/>
            <person name="Xianan X."/>
            <person name="Sedzielewska Toro K."/>
            <person name="Morin E."/>
            <person name="Lipzen A."/>
            <person name="Grigoriev I.V."/>
            <person name="Henrissat B."/>
            <person name="Martin F.M."/>
            <person name="Bonfante P."/>
        </authorList>
    </citation>
    <scope>NUCLEOTIDE SEQUENCE [LARGE SCALE GENOMIC DNA]</scope>
    <source>
        <strain evidence="1 2">BEG34</strain>
    </source>
</reference>
<proteinExistence type="predicted"/>
<accession>A0A8H4A048</accession>
<sequence>MSYLQELKNIDKIRFSWNELKTLKDTDLFCNKFKEQTNWKVEAECTIGNIKDKVEKNGGTPAHQCLFGIVRRDEFQEIYKLVIAEDVNIVHYRWVEQESDREQIVRDITECLMQKVEVTRNEYQSVASKNRKAKVKDGARGNRPDFMIQALLDQKWNEIVYAESGDIKKACERCSTKELYCFWNQYYRRKYNSLWINSRKWVKYYLLIAEAKILLRSESVKEVEEFVHVLITIWNGLIANLQYLINTIQKKTRKVSERSLSCERLNKKKSEEFGKE</sequence>
<organism evidence="1 2">
    <name type="scientific">Gigaspora margarita</name>
    <dbReference type="NCBI Taxonomy" id="4874"/>
    <lineage>
        <taxon>Eukaryota</taxon>
        <taxon>Fungi</taxon>
        <taxon>Fungi incertae sedis</taxon>
        <taxon>Mucoromycota</taxon>
        <taxon>Glomeromycotina</taxon>
        <taxon>Glomeromycetes</taxon>
        <taxon>Diversisporales</taxon>
        <taxon>Gigasporaceae</taxon>
        <taxon>Gigaspora</taxon>
    </lineage>
</organism>